<dbReference type="PANTHER" id="PTHR48466">
    <property type="entry name" value="OS10G0509000 PROTEIN-RELATED"/>
    <property type="match status" value="1"/>
</dbReference>
<keyword evidence="7" id="KW-0255">Endonuclease</keyword>
<feature type="binding site" evidence="7">
    <location>
        <begin position="328"/>
        <end position="335"/>
    </location>
    <ligand>
        <name>ATP</name>
        <dbReference type="ChEBI" id="CHEBI:30616"/>
    </ligand>
</feature>
<feature type="coiled-coil region" evidence="8">
    <location>
        <begin position="544"/>
        <end position="600"/>
    </location>
</feature>
<dbReference type="SUPFAM" id="SSF160443">
    <property type="entry name" value="SMR domain-like"/>
    <property type="match status" value="1"/>
</dbReference>
<dbReference type="CDD" id="cd06503">
    <property type="entry name" value="ATP-synt_Fo_b"/>
    <property type="match status" value="1"/>
</dbReference>
<dbReference type="SMART" id="SM00463">
    <property type="entry name" value="SMR"/>
    <property type="match status" value="1"/>
</dbReference>
<keyword evidence="6 7" id="KW-0238">DNA-binding</keyword>
<dbReference type="HAMAP" id="MF_00092">
    <property type="entry name" value="MutS2"/>
    <property type="match status" value="1"/>
</dbReference>
<comment type="function">
    <text evidence="7">Endonuclease that is involved in the suppression of homologous recombination and thus may have a key role in the control of bacterial genetic diversity.</text>
</comment>
<dbReference type="FunFam" id="3.40.50.300:FF:000830">
    <property type="entry name" value="Endonuclease MutS2"/>
    <property type="match status" value="1"/>
</dbReference>
<organism evidence="10 11">
    <name type="scientific">candidate division TA06 bacterium</name>
    <dbReference type="NCBI Taxonomy" id="2250710"/>
    <lineage>
        <taxon>Bacteria</taxon>
        <taxon>Bacteria division TA06</taxon>
    </lineage>
</organism>
<dbReference type="Gene3D" id="3.30.1370.110">
    <property type="match status" value="1"/>
</dbReference>
<evidence type="ECO:0000256" key="2">
    <source>
        <dbReference type="ARBA" id="ARBA00022741"/>
    </source>
</evidence>
<keyword evidence="3 7" id="KW-0378">Hydrolase</keyword>
<evidence type="ECO:0000256" key="8">
    <source>
        <dbReference type="SAM" id="Coils"/>
    </source>
</evidence>
<dbReference type="GO" id="GO:0030983">
    <property type="term" value="F:mismatched DNA binding"/>
    <property type="evidence" value="ECO:0007669"/>
    <property type="project" value="InterPro"/>
</dbReference>
<dbReference type="InterPro" id="IPR036187">
    <property type="entry name" value="DNA_mismatch_repair_MutS_sf"/>
</dbReference>
<evidence type="ECO:0000256" key="3">
    <source>
        <dbReference type="ARBA" id="ARBA00022801"/>
    </source>
</evidence>
<dbReference type="Pfam" id="PF00488">
    <property type="entry name" value="MutS_V"/>
    <property type="match status" value="1"/>
</dbReference>
<protein>
    <recommendedName>
        <fullName evidence="7">Endonuclease MutS2</fullName>
        <ecNumber evidence="7">3.1.-.-</ecNumber>
    </recommendedName>
    <alternativeName>
        <fullName evidence="7">Ribosome-associated protein quality control-upstream factor</fullName>
        <shortName evidence="7">RQC-upstream factor</shortName>
        <shortName evidence="7">RqcU</shortName>
        <ecNumber evidence="7">3.6.4.-</ecNumber>
    </alternativeName>
</protein>
<dbReference type="SMART" id="SM00534">
    <property type="entry name" value="MUTSac"/>
    <property type="match status" value="1"/>
</dbReference>
<keyword evidence="8" id="KW-0175">Coiled coil</keyword>
<dbReference type="SUPFAM" id="SSF48334">
    <property type="entry name" value="DNA repair protein MutS, domain III"/>
    <property type="match status" value="1"/>
</dbReference>
<keyword evidence="1 7" id="KW-0699">rRNA-binding</keyword>
<comment type="caution">
    <text evidence="10">The sequence shown here is derived from an EMBL/GenBank/DDBJ whole genome shotgun (WGS) entry which is preliminary data.</text>
</comment>
<evidence type="ECO:0000259" key="9">
    <source>
        <dbReference type="PROSITE" id="PS50828"/>
    </source>
</evidence>
<evidence type="ECO:0000256" key="1">
    <source>
        <dbReference type="ARBA" id="ARBA00022730"/>
    </source>
</evidence>
<dbReference type="EC" id="3.1.-.-" evidence="7"/>
<dbReference type="PROSITE" id="PS50828">
    <property type="entry name" value="SMR"/>
    <property type="match status" value="1"/>
</dbReference>
<name>A0A660S7X3_UNCT6</name>
<dbReference type="InterPro" id="IPR036063">
    <property type="entry name" value="Smr_dom_sf"/>
</dbReference>
<dbReference type="SMART" id="SM00533">
    <property type="entry name" value="MUTSd"/>
    <property type="match status" value="1"/>
</dbReference>
<dbReference type="GO" id="GO:0004519">
    <property type="term" value="F:endonuclease activity"/>
    <property type="evidence" value="ECO:0007669"/>
    <property type="project" value="UniProtKB-UniRule"/>
</dbReference>
<comment type="similarity">
    <text evidence="7">Belongs to the DNA mismatch repair MutS family. MutS2 subfamily.</text>
</comment>
<proteinExistence type="inferred from homology"/>
<sequence>MFRKSTIEALEYQRILNIISSYWPKSISFRPPEFLKSSDSIENRFSIVKDLMELIEIEPEIADEGLEDITDIVSDRGEGVVFAPYEIKSVYKMNKYFSKVYGIAKRSEYRAFAGLILNMEDYPVVSKKIEAVFDAQFEVKDGASPTLKFIRKQIKQKEMILRKRLESFMKKHKDDLQEEIITIREGRYVIPVKREFRSKAEGVVHGISNTGNTLFVEPSFAVDINNDVRTLKLEEKQEIYKILLELTHFIMKFRDSLVKNMMITKELIEYIAIARYARDYGCIIPEFAEGGEIRIVSGRHPVLLSSGKEIVPISLNIPEGVNTVVISGPNAGGKTATLKLIGIFSLMFQSGIPIPADSGTILPVFDNVFAVIGDDQSVAESVSTFTANMIHLKEVLKSVSSRSLVLLDELGSSTAPREGAALAIAIIRKLKKKGAKTFVTTHFDEIKQFASGTEDSLNLAMGFDIKEGIPTYHIFEGIPGSSYAFSIAKMVGFDEDVVNEAQKSIGMNTSSSETDFVAFQEKIKEIERKEKLLDEKLRYYDSIIEKYEQRLKGVKKEAKDIIERAKIDKEKILNETRREIERLVKEIKESNASKESIKKARKILSKPKKMENREGLVEVREGDFIKLRNISGIGKVKKILGSKIVADINGTSYTVARSSVLEKVEDYKEEPKGITVKLREERDMSYDLDIRGKRVGEGVNIVDMYIDDAMITGVEKFRIIHGKGTGALKNAIYKFLKNDNRVVSFYADEGPGGDGCTIVEL</sequence>
<dbReference type="AlphaFoldDB" id="A0A660S7X3"/>
<dbReference type="Gene3D" id="3.40.50.300">
    <property type="entry name" value="P-loop containing nucleotide triphosphate hydrolases"/>
    <property type="match status" value="1"/>
</dbReference>
<evidence type="ECO:0000256" key="5">
    <source>
        <dbReference type="ARBA" id="ARBA00022884"/>
    </source>
</evidence>
<dbReference type="Proteomes" id="UP000282321">
    <property type="component" value="Unassembled WGS sequence"/>
</dbReference>
<accession>A0A660S7X3</accession>
<evidence type="ECO:0000313" key="10">
    <source>
        <dbReference type="EMBL" id="RKX66328.1"/>
    </source>
</evidence>
<dbReference type="InterPro" id="IPR045076">
    <property type="entry name" value="MutS"/>
</dbReference>
<evidence type="ECO:0000256" key="6">
    <source>
        <dbReference type="ARBA" id="ARBA00023125"/>
    </source>
</evidence>
<dbReference type="GO" id="GO:0006298">
    <property type="term" value="P:mismatch repair"/>
    <property type="evidence" value="ECO:0007669"/>
    <property type="project" value="InterPro"/>
</dbReference>
<dbReference type="GO" id="GO:0045910">
    <property type="term" value="P:negative regulation of DNA recombination"/>
    <property type="evidence" value="ECO:0007669"/>
    <property type="project" value="InterPro"/>
</dbReference>
<dbReference type="SUPFAM" id="SSF52540">
    <property type="entry name" value="P-loop containing nucleoside triphosphate hydrolases"/>
    <property type="match status" value="1"/>
</dbReference>
<dbReference type="GO" id="GO:0016887">
    <property type="term" value="F:ATP hydrolysis activity"/>
    <property type="evidence" value="ECO:0007669"/>
    <property type="project" value="InterPro"/>
</dbReference>
<dbReference type="InterPro" id="IPR005747">
    <property type="entry name" value="MutS2"/>
</dbReference>
<evidence type="ECO:0000256" key="7">
    <source>
        <dbReference type="HAMAP-Rule" id="MF_00092"/>
    </source>
</evidence>
<dbReference type="InterPro" id="IPR002625">
    <property type="entry name" value="Smr_dom"/>
</dbReference>
<reference evidence="10 11" key="1">
    <citation type="submission" date="2018-06" db="EMBL/GenBank/DDBJ databases">
        <title>Extensive metabolic versatility and redundancy in microbially diverse, dynamic hydrothermal sediments.</title>
        <authorList>
            <person name="Dombrowski N."/>
            <person name="Teske A."/>
            <person name="Baker B.J."/>
        </authorList>
    </citation>
    <scope>NUCLEOTIDE SEQUENCE [LARGE SCALE GENOMIC DNA]</scope>
    <source>
        <strain evidence="10">B35_G9</strain>
    </source>
</reference>
<keyword evidence="7" id="KW-0540">Nuclease</keyword>
<dbReference type="EC" id="3.6.4.-" evidence="7"/>
<dbReference type="InterPro" id="IPR007696">
    <property type="entry name" value="DNA_mismatch_repair_MutS_core"/>
</dbReference>
<gene>
    <name evidence="7" type="primary">mutS2</name>
    <name evidence="7" type="synonym">rqcU</name>
    <name evidence="10" type="ORF">DRP44_04340</name>
</gene>
<dbReference type="GO" id="GO:0019843">
    <property type="term" value="F:rRNA binding"/>
    <property type="evidence" value="ECO:0007669"/>
    <property type="project" value="UniProtKB-UniRule"/>
</dbReference>
<dbReference type="GO" id="GO:0072344">
    <property type="term" value="P:rescue of stalled ribosome"/>
    <property type="evidence" value="ECO:0007669"/>
    <property type="project" value="UniProtKB-UniRule"/>
</dbReference>
<dbReference type="PANTHER" id="PTHR48466:SF2">
    <property type="entry name" value="OS10G0509000 PROTEIN"/>
    <property type="match status" value="1"/>
</dbReference>
<comment type="subunit">
    <text evidence="7">Homodimer. Binds to stalled ribosomes, contacting rRNA.</text>
</comment>
<evidence type="ECO:0000313" key="11">
    <source>
        <dbReference type="Proteomes" id="UP000282321"/>
    </source>
</evidence>
<dbReference type="Pfam" id="PF01713">
    <property type="entry name" value="Smr"/>
    <property type="match status" value="1"/>
</dbReference>
<dbReference type="PIRSF" id="PIRSF005814">
    <property type="entry name" value="MutS_YshD"/>
    <property type="match status" value="1"/>
</dbReference>
<feature type="domain" description="Smr" evidence="9">
    <location>
        <begin position="688"/>
        <end position="761"/>
    </location>
</feature>
<dbReference type="InterPro" id="IPR000432">
    <property type="entry name" value="DNA_mismatch_repair_MutS_C"/>
</dbReference>
<dbReference type="EMBL" id="QNBC01000047">
    <property type="protein sequence ID" value="RKX66328.1"/>
    <property type="molecule type" value="Genomic_DNA"/>
</dbReference>
<dbReference type="PROSITE" id="PS00486">
    <property type="entry name" value="DNA_MISMATCH_REPAIR_2"/>
    <property type="match status" value="1"/>
</dbReference>
<comment type="function">
    <text evidence="7">Acts as a ribosome collision sensor, splitting the ribosome into its 2 subunits. Detects stalled/collided 70S ribosomes which it binds and splits by an ATP-hydrolysis driven conformational change. Acts upstream of the ribosome quality control system (RQC), a ribosome-associated complex that mediates the extraction of incompletely synthesized nascent chains from stalled ribosomes and their subsequent degradation. Probably generates substrates for RQC.</text>
</comment>
<keyword evidence="5 7" id="KW-0694">RNA-binding</keyword>
<keyword evidence="4 7" id="KW-0067">ATP-binding</keyword>
<dbReference type="GO" id="GO:0043023">
    <property type="term" value="F:ribosomal large subunit binding"/>
    <property type="evidence" value="ECO:0007669"/>
    <property type="project" value="UniProtKB-UniRule"/>
</dbReference>
<dbReference type="NCBIfam" id="TIGR01069">
    <property type="entry name" value="mutS2"/>
    <property type="match status" value="1"/>
</dbReference>
<keyword evidence="2 7" id="KW-0547">Nucleotide-binding</keyword>
<evidence type="ECO:0000256" key="4">
    <source>
        <dbReference type="ARBA" id="ARBA00022840"/>
    </source>
</evidence>
<dbReference type="GO" id="GO:0005524">
    <property type="term" value="F:ATP binding"/>
    <property type="evidence" value="ECO:0007669"/>
    <property type="project" value="UniProtKB-UniRule"/>
</dbReference>
<dbReference type="GO" id="GO:0140664">
    <property type="term" value="F:ATP-dependent DNA damage sensor activity"/>
    <property type="evidence" value="ECO:0007669"/>
    <property type="project" value="InterPro"/>
</dbReference>
<dbReference type="InterPro" id="IPR027417">
    <property type="entry name" value="P-loop_NTPase"/>
</dbReference>